<evidence type="ECO:0000313" key="3">
    <source>
        <dbReference type="Proteomes" id="UP001055439"/>
    </source>
</evidence>
<accession>A0A9E7KQ71</accession>
<dbReference type="Proteomes" id="UP001055439">
    <property type="component" value="Chromosome 8"/>
</dbReference>
<organism evidence="2 3">
    <name type="scientific">Musa troglodytarum</name>
    <name type="common">fe'i banana</name>
    <dbReference type="NCBI Taxonomy" id="320322"/>
    <lineage>
        <taxon>Eukaryota</taxon>
        <taxon>Viridiplantae</taxon>
        <taxon>Streptophyta</taxon>
        <taxon>Embryophyta</taxon>
        <taxon>Tracheophyta</taxon>
        <taxon>Spermatophyta</taxon>
        <taxon>Magnoliopsida</taxon>
        <taxon>Liliopsida</taxon>
        <taxon>Zingiberales</taxon>
        <taxon>Musaceae</taxon>
        <taxon>Musa</taxon>
    </lineage>
</organism>
<dbReference type="EMBL" id="CP097510">
    <property type="protein sequence ID" value="URE25461.1"/>
    <property type="molecule type" value="Genomic_DNA"/>
</dbReference>
<feature type="compositionally biased region" description="Basic and acidic residues" evidence="1">
    <location>
        <begin position="1"/>
        <end position="12"/>
    </location>
</feature>
<keyword evidence="3" id="KW-1185">Reference proteome</keyword>
<name>A0A9E7KQ71_9LILI</name>
<feature type="compositionally biased region" description="Polar residues" evidence="1">
    <location>
        <begin position="37"/>
        <end position="47"/>
    </location>
</feature>
<gene>
    <name evidence="2" type="ORF">MUK42_34468</name>
</gene>
<dbReference type="OrthoDB" id="272624at2759"/>
<dbReference type="AlphaFoldDB" id="A0A9E7KQ71"/>
<sequence length="104" mass="11758">MPQGEGEGKSKEMAAMSKLFSGHSFGEDQELNHSGEEANQNVQSTPKRLNYHSYMNRPQSSRWSKAETKLFYEVHRPVMKNDLEVVTKIQHRGGAEIEPPSKLG</sequence>
<feature type="region of interest" description="Disordered" evidence="1">
    <location>
        <begin position="1"/>
        <end position="49"/>
    </location>
</feature>
<evidence type="ECO:0000256" key="1">
    <source>
        <dbReference type="SAM" id="MobiDB-lite"/>
    </source>
</evidence>
<proteinExistence type="predicted"/>
<protein>
    <submittedName>
        <fullName evidence="2">BRCA2, helical</fullName>
    </submittedName>
</protein>
<reference evidence="2" key="1">
    <citation type="submission" date="2022-05" db="EMBL/GenBank/DDBJ databases">
        <title>The Musa troglodytarum L. genome provides insights into the mechanism of non-climacteric behaviour and enrichment of carotenoids.</title>
        <authorList>
            <person name="Wang J."/>
        </authorList>
    </citation>
    <scope>NUCLEOTIDE SEQUENCE</scope>
    <source>
        <tissue evidence="2">Leaf</tissue>
    </source>
</reference>
<evidence type="ECO:0000313" key="2">
    <source>
        <dbReference type="EMBL" id="URE25461.1"/>
    </source>
</evidence>